<dbReference type="CDD" id="cd02440">
    <property type="entry name" value="AdoMet_MTases"/>
    <property type="match status" value="1"/>
</dbReference>
<dbReference type="PROSITE" id="PS50075">
    <property type="entry name" value="CARRIER"/>
    <property type="match status" value="1"/>
</dbReference>
<evidence type="ECO:0000313" key="6">
    <source>
        <dbReference type="Proteomes" id="UP000824596"/>
    </source>
</evidence>
<proteinExistence type="predicted"/>
<dbReference type="GO" id="GO:0043041">
    <property type="term" value="P:amino acid activation for nonribosomal peptide biosynthetic process"/>
    <property type="evidence" value="ECO:0007669"/>
    <property type="project" value="TreeGrafter"/>
</dbReference>
<evidence type="ECO:0000259" key="4">
    <source>
        <dbReference type="PROSITE" id="PS50075"/>
    </source>
</evidence>
<dbReference type="FunFam" id="1.10.1200.10:FF:000005">
    <property type="entry name" value="Nonribosomal peptide synthetase 1"/>
    <property type="match status" value="1"/>
</dbReference>
<keyword evidence="2" id="KW-0597">Phosphoprotein</keyword>
<evidence type="ECO:0000256" key="1">
    <source>
        <dbReference type="ARBA" id="ARBA00022450"/>
    </source>
</evidence>
<dbReference type="AlphaFoldDB" id="A0A9P8MYZ4"/>
<dbReference type="Gene3D" id="3.40.50.150">
    <property type="entry name" value="Vaccinia Virus protein VP39"/>
    <property type="match status" value="1"/>
</dbReference>
<gene>
    <name evidence="5" type="ORF">HRG_05371</name>
</gene>
<dbReference type="InterPro" id="IPR029063">
    <property type="entry name" value="SAM-dependent_MTases_sf"/>
</dbReference>
<dbReference type="InterPro" id="IPR009081">
    <property type="entry name" value="PP-bd_ACP"/>
</dbReference>
<dbReference type="Gene3D" id="1.10.1200.10">
    <property type="entry name" value="ACP-like"/>
    <property type="match status" value="1"/>
</dbReference>
<dbReference type="Gene3D" id="2.30.38.10">
    <property type="entry name" value="Luciferase, Domain 3"/>
    <property type="match status" value="1"/>
</dbReference>
<name>A0A9P8MYZ4_9HYPO</name>
<keyword evidence="1" id="KW-0596">Phosphopantetheine</keyword>
<accession>A0A9P8MYZ4</accession>
<dbReference type="GO" id="GO:0031177">
    <property type="term" value="F:phosphopantetheine binding"/>
    <property type="evidence" value="ECO:0007669"/>
    <property type="project" value="TreeGrafter"/>
</dbReference>
<dbReference type="PROSITE" id="PS00012">
    <property type="entry name" value="PHOSPHOPANTETHEINE"/>
    <property type="match status" value="1"/>
</dbReference>
<dbReference type="Gene3D" id="3.30.300.30">
    <property type="match status" value="2"/>
</dbReference>
<dbReference type="GeneID" id="68354500"/>
<dbReference type="PANTHER" id="PTHR45527:SF1">
    <property type="entry name" value="FATTY ACID SYNTHASE"/>
    <property type="match status" value="1"/>
</dbReference>
<dbReference type="SUPFAM" id="SSF47336">
    <property type="entry name" value="ACP-like"/>
    <property type="match status" value="1"/>
</dbReference>
<dbReference type="SUPFAM" id="SSF56801">
    <property type="entry name" value="Acetyl-CoA synthetase-like"/>
    <property type="match status" value="1"/>
</dbReference>
<protein>
    <submittedName>
        <fullName evidence="5">AMP-binding enzyme domain-containing protein</fullName>
    </submittedName>
</protein>
<evidence type="ECO:0000256" key="3">
    <source>
        <dbReference type="ARBA" id="ARBA00022598"/>
    </source>
</evidence>
<sequence length="729" mass="81946">MGKGIGLVTWVVEAENHDALSPLGCVGELLLEGPLVGQGYLDDPERTAAAFIRDPVWLLQGPPGQPGRHGRLYKTGDLVRYNEDGTLTFFGRKDAQVKIRGQRVELGEIEHALRSHQSVDDAVAVLQHDDRQETWIASFVTVRNDDTALEERPANGEEEQHIEEWEKQFDEDYISFDSMQPEVIGRDFMGWTSMYDGSDINKIEMTEWLDDTIETMLNGSQPGHVLEIGTGSGMILFNLARGLRSYVGLEPSGRAVNFITKVARSVPALADKVTMFKATAADLCRVRAATSPELVVLNSVVQYFPSQDYLFNVVQELVQLEGVQTLFLGDIRSLALFQEFLVARALHIAGDRASKDEIRRIMTDLERAESELLVDPAFFTALPSQLPQIEHVEILPKKMQATNELSAFRYAAVVHVKDQGQPQHQIREISQKEWIDFKEQGLNRQSLLELIRRNPASSTVAVNNIPHSKSIFERHVIRSLNNQGGEMLNDGNWLMSAHQEAQQNPSLSAVDLVELATQVGYRVEISWAQQSSQSGGLDAIFHRVQPTDGSKRVMFRFPNDHQDRSSHSLCSEPLRQQLRQKMQDQLHEMLRSRLPSYMVPRGVTILDKMPLNGNGKLDRRALAKTPQIRTAGREPVRQPTSEAQTVSETERQIREIWGRVLNIEPARIGQKDSFFHLGGNSIAVMKVVAEARRAGLELTVANIFCHPELHDVVRLTRDSCTVVQPHHAK</sequence>
<dbReference type="Pfam" id="PF00550">
    <property type="entry name" value="PP-binding"/>
    <property type="match status" value="1"/>
</dbReference>
<dbReference type="EMBL" id="JAIZPD010000005">
    <property type="protein sequence ID" value="KAH0962861.1"/>
    <property type="molecule type" value="Genomic_DNA"/>
</dbReference>
<dbReference type="InterPro" id="IPR006162">
    <property type="entry name" value="Ppantetheine_attach_site"/>
</dbReference>
<organism evidence="5 6">
    <name type="scientific">Hirsutella rhossiliensis</name>
    <dbReference type="NCBI Taxonomy" id="111463"/>
    <lineage>
        <taxon>Eukaryota</taxon>
        <taxon>Fungi</taxon>
        <taxon>Dikarya</taxon>
        <taxon>Ascomycota</taxon>
        <taxon>Pezizomycotina</taxon>
        <taxon>Sordariomycetes</taxon>
        <taxon>Hypocreomycetidae</taxon>
        <taxon>Hypocreales</taxon>
        <taxon>Ophiocordycipitaceae</taxon>
        <taxon>Hirsutella</taxon>
    </lineage>
</organism>
<evidence type="ECO:0000256" key="2">
    <source>
        <dbReference type="ARBA" id="ARBA00022553"/>
    </source>
</evidence>
<dbReference type="GO" id="GO:0005737">
    <property type="term" value="C:cytoplasm"/>
    <property type="evidence" value="ECO:0007669"/>
    <property type="project" value="TreeGrafter"/>
</dbReference>
<feature type="domain" description="Carrier" evidence="4">
    <location>
        <begin position="644"/>
        <end position="720"/>
    </location>
</feature>
<dbReference type="Proteomes" id="UP000824596">
    <property type="component" value="Unassembled WGS sequence"/>
</dbReference>
<comment type="caution">
    <text evidence="5">The sequence shown here is derived from an EMBL/GenBank/DDBJ whole genome shotgun (WGS) entry which is preliminary data.</text>
</comment>
<dbReference type="SUPFAM" id="SSF53335">
    <property type="entry name" value="S-adenosyl-L-methionine-dependent methyltransferases"/>
    <property type="match status" value="1"/>
</dbReference>
<keyword evidence="3" id="KW-0436">Ligase</keyword>
<dbReference type="RefSeq" id="XP_044720374.1">
    <property type="nucleotide sequence ID" value="XM_044863842.1"/>
</dbReference>
<dbReference type="GO" id="GO:0044550">
    <property type="term" value="P:secondary metabolite biosynthetic process"/>
    <property type="evidence" value="ECO:0007669"/>
    <property type="project" value="TreeGrafter"/>
</dbReference>
<dbReference type="PANTHER" id="PTHR45527">
    <property type="entry name" value="NONRIBOSOMAL PEPTIDE SYNTHETASE"/>
    <property type="match status" value="1"/>
</dbReference>
<dbReference type="InterPro" id="IPR045851">
    <property type="entry name" value="AMP-bd_C_sf"/>
</dbReference>
<dbReference type="InterPro" id="IPR036736">
    <property type="entry name" value="ACP-like_sf"/>
</dbReference>
<keyword evidence="6" id="KW-1185">Reference proteome</keyword>
<dbReference type="GO" id="GO:0016874">
    <property type="term" value="F:ligase activity"/>
    <property type="evidence" value="ECO:0007669"/>
    <property type="project" value="UniProtKB-KW"/>
</dbReference>
<evidence type="ECO:0000313" key="5">
    <source>
        <dbReference type="EMBL" id="KAH0962861.1"/>
    </source>
</evidence>
<dbReference type="OrthoDB" id="4926266at2759"/>
<reference evidence="5" key="1">
    <citation type="submission" date="2021-09" db="EMBL/GenBank/DDBJ databases">
        <title>A high-quality genome of the endoparasitic fungus Hirsutella rhossiliensis with a comparison of Hirsutella genomes reveals transposable elements contributing to genome size variation.</title>
        <authorList>
            <person name="Lin R."/>
            <person name="Jiao Y."/>
            <person name="Sun X."/>
            <person name="Ling J."/>
            <person name="Xie B."/>
            <person name="Cheng X."/>
        </authorList>
    </citation>
    <scope>NUCLEOTIDE SEQUENCE</scope>
    <source>
        <strain evidence="5">HR02</strain>
    </source>
</reference>